<feature type="transmembrane region" description="Helical" evidence="2">
    <location>
        <begin position="350"/>
        <end position="368"/>
    </location>
</feature>
<keyword evidence="2" id="KW-1133">Transmembrane helix</keyword>
<feature type="transmembrane region" description="Helical" evidence="2">
    <location>
        <begin position="496"/>
        <end position="517"/>
    </location>
</feature>
<feature type="region of interest" description="Disordered" evidence="1">
    <location>
        <begin position="54"/>
        <end position="120"/>
    </location>
</feature>
<feature type="transmembrane region" description="Helical" evidence="2">
    <location>
        <begin position="410"/>
        <end position="434"/>
    </location>
</feature>
<accession>A0A518GU33</accession>
<gene>
    <name evidence="3" type="ORF">Spb1_40390</name>
</gene>
<evidence type="ECO:0008006" key="5">
    <source>
        <dbReference type="Google" id="ProtNLM"/>
    </source>
</evidence>
<feature type="compositionally biased region" description="Basic and acidic residues" evidence="1">
    <location>
        <begin position="85"/>
        <end position="120"/>
    </location>
</feature>
<protein>
    <recommendedName>
        <fullName evidence="5">Citrate transporter</fullName>
    </recommendedName>
</protein>
<evidence type="ECO:0000313" key="3">
    <source>
        <dbReference type="EMBL" id="QDV32091.1"/>
    </source>
</evidence>
<feature type="transmembrane region" description="Helical" evidence="2">
    <location>
        <begin position="132"/>
        <end position="150"/>
    </location>
</feature>
<proteinExistence type="predicted"/>
<evidence type="ECO:0000256" key="1">
    <source>
        <dbReference type="SAM" id="MobiDB-lite"/>
    </source>
</evidence>
<feature type="transmembrane region" description="Helical" evidence="2">
    <location>
        <begin position="538"/>
        <end position="561"/>
    </location>
</feature>
<organism evidence="3 4">
    <name type="scientific">Planctopirus ephydatiae</name>
    <dbReference type="NCBI Taxonomy" id="2528019"/>
    <lineage>
        <taxon>Bacteria</taxon>
        <taxon>Pseudomonadati</taxon>
        <taxon>Planctomycetota</taxon>
        <taxon>Planctomycetia</taxon>
        <taxon>Planctomycetales</taxon>
        <taxon>Planctomycetaceae</taxon>
        <taxon>Planctopirus</taxon>
    </lineage>
</organism>
<dbReference type="EMBL" id="CP036299">
    <property type="protein sequence ID" value="QDV32091.1"/>
    <property type="molecule type" value="Genomic_DNA"/>
</dbReference>
<evidence type="ECO:0000313" key="4">
    <source>
        <dbReference type="Proteomes" id="UP000315349"/>
    </source>
</evidence>
<keyword evidence="4" id="KW-1185">Reference proteome</keyword>
<name>A0A518GU33_9PLAN</name>
<keyword evidence="2" id="KW-0472">Membrane</keyword>
<dbReference type="Proteomes" id="UP000315349">
    <property type="component" value="Chromosome"/>
</dbReference>
<evidence type="ECO:0000256" key="2">
    <source>
        <dbReference type="SAM" id="Phobius"/>
    </source>
</evidence>
<dbReference type="InterPro" id="IPR031566">
    <property type="entry name" value="CitMHS_2"/>
</dbReference>
<dbReference type="KEGG" id="peh:Spb1_40390"/>
<feature type="transmembrane region" description="Helical" evidence="2">
    <location>
        <begin position="194"/>
        <end position="213"/>
    </location>
</feature>
<feature type="transmembrane region" description="Helical" evidence="2">
    <location>
        <begin position="225"/>
        <end position="248"/>
    </location>
</feature>
<feature type="transmembrane region" description="Helical" evidence="2">
    <location>
        <begin position="303"/>
        <end position="321"/>
    </location>
</feature>
<dbReference type="Pfam" id="PF16980">
    <property type="entry name" value="CitMHS_2"/>
    <property type="match status" value="1"/>
</dbReference>
<feature type="compositionally biased region" description="Polar residues" evidence="1">
    <location>
        <begin position="54"/>
        <end position="69"/>
    </location>
</feature>
<dbReference type="AlphaFoldDB" id="A0A518GU33"/>
<sequence length="562" mass="60674">MNSALPERSMNHSAKRSAGAKRVFPWMFVSHAILGMLLSGMLLLGEASSTVAQETSPVQESVPQVTPPSTALPVDEAPTSGVTGKPEEKSTATDRSHAADHTKSDEHHSEKDSHTGDAHAGHEPLGKLVSKFSTVPFALLLLSIAAFPLINPHWWEHNSNKGIVVAILSIPVAIYLTMFGEAGLHTLEHSGKEYVSFLLLLGSLFVISGGIYVRGSLAGTPVVNSLLLGFGTAIASFVGTTGASMLLIRPMLRANSSRSHVTHTVVFFIFMVSNSGGLLTPLGDPPLFLGFLKGVPFEWTLRLWPQWLMVNLILLVVYFLWDQLAFRKESHLPNTTSESQPPKEALGLEGWHNLAFLLGIVVVIYASGQGLGNGGQAWPWGIQELLMLLLLLGSYLMTSPALRTKNHFGFGPIIEVAVLFVGIFITMIPALAILNSEGKNLGLSTEWQYFWATGILSSFLDNAPTYLTFAATAAGIANVPLEGPYLRLFLETGPEAHAILAAISCGAVLMGANTYIGNGPNFMVKAIAEENNIRMPSFFGYMAYSGLILLPIFVLMTFVFFI</sequence>
<keyword evidence="2" id="KW-0812">Transmembrane</keyword>
<feature type="transmembrane region" description="Helical" evidence="2">
    <location>
        <begin position="260"/>
        <end position="283"/>
    </location>
</feature>
<feature type="transmembrane region" description="Helical" evidence="2">
    <location>
        <begin position="162"/>
        <end position="182"/>
    </location>
</feature>
<reference evidence="3 4" key="1">
    <citation type="submission" date="2019-02" db="EMBL/GenBank/DDBJ databases">
        <title>Deep-cultivation of Planctomycetes and their phenomic and genomic characterization uncovers novel biology.</title>
        <authorList>
            <person name="Wiegand S."/>
            <person name="Jogler M."/>
            <person name="Boedeker C."/>
            <person name="Pinto D."/>
            <person name="Vollmers J."/>
            <person name="Rivas-Marin E."/>
            <person name="Kohn T."/>
            <person name="Peeters S.H."/>
            <person name="Heuer A."/>
            <person name="Rast P."/>
            <person name="Oberbeckmann S."/>
            <person name="Bunk B."/>
            <person name="Jeske O."/>
            <person name="Meyerdierks A."/>
            <person name="Storesund J.E."/>
            <person name="Kallscheuer N."/>
            <person name="Luecker S."/>
            <person name="Lage O.M."/>
            <person name="Pohl T."/>
            <person name="Merkel B.J."/>
            <person name="Hornburger P."/>
            <person name="Mueller R.-W."/>
            <person name="Bruemmer F."/>
            <person name="Labrenz M."/>
            <person name="Spormann A.M."/>
            <person name="Op den Camp H."/>
            <person name="Overmann J."/>
            <person name="Amann R."/>
            <person name="Jetten M.S.M."/>
            <person name="Mascher T."/>
            <person name="Medema M.H."/>
            <person name="Devos D.P."/>
            <person name="Kaster A.-K."/>
            <person name="Ovreas L."/>
            <person name="Rohde M."/>
            <person name="Galperin M.Y."/>
            <person name="Jogler C."/>
        </authorList>
    </citation>
    <scope>NUCLEOTIDE SEQUENCE [LARGE SCALE GENOMIC DNA]</scope>
    <source>
        <strain evidence="3 4">Spb1</strain>
    </source>
</reference>
<feature type="transmembrane region" description="Helical" evidence="2">
    <location>
        <begin position="23"/>
        <end position="44"/>
    </location>
</feature>
<feature type="transmembrane region" description="Helical" evidence="2">
    <location>
        <begin position="380"/>
        <end position="398"/>
    </location>
</feature>